<evidence type="ECO:0000313" key="2">
    <source>
        <dbReference type="Proteomes" id="UP000193498"/>
    </source>
</evidence>
<organism evidence="1 2">
    <name type="scientific">Basidiobolus meristosporus CBS 931.73</name>
    <dbReference type="NCBI Taxonomy" id="1314790"/>
    <lineage>
        <taxon>Eukaryota</taxon>
        <taxon>Fungi</taxon>
        <taxon>Fungi incertae sedis</taxon>
        <taxon>Zoopagomycota</taxon>
        <taxon>Entomophthoromycotina</taxon>
        <taxon>Basidiobolomycetes</taxon>
        <taxon>Basidiobolales</taxon>
        <taxon>Basidiobolaceae</taxon>
        <taxon>Basidiobolus</taxon>
    </lineage>
</organism>
<reference evidence="1 2" key="1">
    <citation type="submission" date="2016-07" db="EMBL/GenBank/DDBJ databases">
        <title>Pervasive Adenine N6-methylation of Active Genes in Fungi.</title>
        <authorList>
            <consortium name="DOE Joint Genome Institute"/>
            <person name="Mondo S.J."/>
            <person name="Dannebaum R.O."/>
            <person name="Kuo R.C."/>
            <person name="Labutti K."/>
            <person name="Haridas S."/>
            <person name="Kuo A."/>
            <person name="Salamov A."/>
            <person name="Ahrendt S.R."/>
            <person name="Lipzen A."/>
            <person name="Sullivan W."/>
            <person name="Andreopoulos W.B."/>
            <person name="Clum A."/>
            <person name="Lindquist E."/>
            <person name="Daum C."/>
            <person name="Ramamoorthy G.K."/>
            <person name="Gryganskyi A."/>
            <person name="Culley D."/>
            <person name="Magnuson J.K."/>
            <person name="James T.Y."/>
            <person name="O'Malley M.A."/>
            <person name="Stajich J.E."/>
            <person name="Spatafora J.W."/>
            <person name="Visel A."/>
            <person name="Grigoriev I.V."/>
        </authorList>
    </citation>
    <scope>NUCLEOTIDE SEQUENCE [LARGE SCALE GENOMIC DNA]</scope>
    <source>
        <strain evidence="1 2">CBS 931.73</strain>
    </source>
</reference>
<dbReference type="AlphaFoldDB" id="A0A1Y1YTI0"/>
<name>A0A1Y1YTI0_9FUNG</name>
<accession>A0A1Y1YTI0</accession>
<dbReference type="EMBL" id="MCFE01000071">
    <property type="protein sequence ID" value="ORY01311.1"/>
    <property type="molecule type" value="Genomic_DNA"/>
</dbReference>
<dbReference type="Proteomes" id="UP000193498">
    <property type="component" value="Unassembled WGS sequence"/>
</dbReference>
<gene>
    <name evidence="1" type="ORF">K493DRAFT_389532</name>
</gene>
<proteinExistence type="predicted"/>
<sequence length="185" mass="20981">QSHPEDDVSIFDHGCDGYGVNSYYLIARNHPMVGISTQHDEAIQSTLAKEVTPLRNLPTKGHQSTYNQPRGKERLGCNLDRTRSKSLLMNTERWMLNAESIKQAAWRPSKSSHRDDGLGSGTSIRTHLMGLSMIDQWDEWAFQDAVNELQYFLIIAGRESQYGLNEYAARHVAQVGYEERDDLGL</sequence>
<keyword evidence="2" id="KW-1185">Reference proteome</keyword>
<dbReference type="InParanoid" id="A0A1Y1YTI0"/>
<evidence type="ECO:0000313" key="1">
    <source>
        <dbReference type="EMBL" id="ORY01311.1"/>
    </source>
</evidence>
<feature type="non-terminal residue" evidence="1">
    <location>
        <position position="1"/>
    </location>
</feature>
<protein>
    <submittedName>
        <fullName evidence="1">Uncharacterized protein</fullName>
    </submittedName>
</protein>
<comment type="caution">
    <text evidence="1">The sequence shown here is derived from an EMBL/GenBank/DDBJ whole genome shotgun (WGS) entry which is preliminary data.</text>
</comment>